<dbReference type="RefSeq" id="WP_027375812.1">
    <property type="nucleotide sequence ID" value="NZ_JACAGK010000011.1"/>
</dbReference>
<reference evidence="1" key="2">
    <citation type="journal article" date="2022" name="Sci. Total Environ.">
        <title>Prevalence, transmission, and molecular epidemiology of tet(X)-positive bacteria among humans, animals, and environmental niches in China: An epidemiological, and genomic-based study.</title>
        <authorList>
            <person name="Dong N."/>
            <person name="Zeng Y."/>
            <person name="Cai C."/>
            <person name="Sun C."/>
            <person name="Lu J."/>
            <person name="Liu C."/>
            <person name="Zhou H."/>
            <person name="Sun Q."/>
            <person name="Shu L."/>
            <person name="Wang H."/>
            <person name="Wang Y."/>
            <person name="Wang S."/>
            <person name="Wu C."/>
            <person name="Chan E.W."/>
            <person name="Chen G."/>
            <person name="Shen Z."/>
            <person name="Chen S."/>
            <person name="Zhang R."/>
        </authorList>
    </citation>
    <scope>NUCLEOTIDE SEQUENCE</scope>
    <source>
        <strain evidence="1">R1692</strain>
    </source>
</reference>
<evidence type="ECO:0000313" key="2">
    <source>
        <dbReference type="Proteomes" id="UP001170954"/>
    </source>
</evidence>
<reference evidence="1" key="1">
    <citation type="submission" date="2020-06" db="EMBL/GenBank/DDBJ databases">
        <authorList>
            <person name="Dong N."/>
        </authorList>
    </citation>
    <scope>NUCLEOTIDE SEQUENCE</scope>
    <source>
        <strain evidence="1">R1692</strain>
    </source>
</reference>
<gene>
    <name evidence="1" type="ORF">HX018_05610</name>
</gene>
<organism evidence="1 2">
    <name type="scientific">Sphingobacterium hotanense</name>
    <dbReference type="NCBI Taxonomy" id="649196"/>
    <lineage>
        <taxon>Bacteria</taxon>
        <taxon>Pseudomonadati</taxon>
        <taxon>Bacteroidota</taxon>
        <taxon>Sphingobacteriia</taxon>
        <taxon>Sphingobacteriales</taxon>
        <taxon>Sphingobacteriaceae</taxon>
        <taxon>Sphingobacterium</taxon>
    </lineage>
</organism>
<keyword evidence="2" id="KW-1185">Reference proteome</keyword>
<proteinExistence type="predicted"/>
<dbReference type="EMBL" id="JACAGK010000011">
    <property type="protein sequence ID" value="MDM1047713.1"/>
    <property type="molecule type" value="Genomic_DNA"/>
</dbReference>
<dbReference type="Proteomes" id="UP001170954">
    <property type="component" value="Unassembled WGS sequence"/>
</dbReference>
<sequence length="60" mass="6724">MDPPIGMIRYLPLLWYNKEMKNETDFSVDKISDIAPTLSAILDIQAPSGNIGTVIKNVFK</sequence>
<dbReference type="Gene3D" id="3.40.720.10">
    <property type="entry name" value="Alkaline Phosphatase, subunit A"/>
    <property type="match status" value="1"/>
</dbReference>
<name>A0ABT7NKK2_9SPHI</name>
<dbReference type="InterPro" id="IPR017850">
    <property type="entry name" value="Alkaline_phosphatase_core_sf"/>
</dbReference>
<accession>A0ABT7NKK2</accession>
<comment type="caution">
    <text evidence="1">The sequence shown here is derived from an EMBL/GenBank/DDBJ whole genome shotgun (WGS) entry which is preliminary data.</text>
</comment>
<protein>
    <submittedName>
        <fullName evidence="1">Uncharacterized protein</fullName>
    </submittedName>
</protein>
<evidence type="ECO:0000313" key="1">
    <source>
        <dbReference type="EMBL" id="MDM1047713.1"/>
    </source>
</evidence>